<keyword evidence="4 9" id="KW-1133">Transmembrane helix</keyword>
<keyword evidence="2 8" id="KW-0813">Transport</keyword>
<evidence type="ECO:0000256" key="6">
    <source>
        <dbReference type="ARBA" id="ARBA00023136"/>
    </source>
</evidence>
<dbReference type="OrthoDB" id="297496at2759"/>
<evidence type="ECO:0000256" key="2">
    <source>
        <dbReference type="ARBA" id="ARBA00022448"/>
    </source>
</evidence>
<dbReference type="PRINTS" id="PR01333">
    <property type="entry name" value="2POREKCHANEL"/>
</dbReference>
<name>A0A183AJL2_9TREM</name>
<dbReference type="AlphaFoldDB" id="A0A183AJL2"/>
<evidence type="ECO:0000256" key="7">
    <source>
        <dbReference type="ARBA" id="ARBA00023303"/>
    </source>
</evidence>
<dbReference type="PANTHER" id="PTHR11003:SF334">
    <property type="entry name" value="FI03418P"/>
    <property type="match status" value="1"/>
</dbReference>
<comment type="subcellular location">
    <subcellularLocation>
        <location evidence="1">Membrane</location>
        <topology evidence="1">Multi-pass membrane protein</topology>
    </subcellularLocation>
</comment>
<gene>
    <name evidence="11" type="ORF">ECPE_LOCUS7147</name>
</gene>
<feature type="transmembrane region" description="Helical" evidence="9">
    <location>
        <begin position="316"/>
        <end position="339"/>
    </location>
</feature>
<dbReference type="GO" id="GO:0030322">
    <property type="term" value="P:stabilization of membrane potential"/>
    <property type="evidence" value="ECO:0007669"/>
    <property type="project" value="TreeGrafter"/>
</dbReference>
<reference evidence="13" key="1">
    <citation type="submission" date="2016-06" db="UniProtKB">
        <authorList>
            <consortium name="WormBaseParasite"/>
        </authorList>
    </citation>
    <scope>IDENTIFICATION</scope>
</reference>
<feature type="domain" description="Potassium channel" evidence="10">
    <location>
        <begin position="322"/>
        <end position="364"/>
    </location>
</feature>
<accession>A0A183AJL2</accession>
<evidence type="ECO:0000256" key="1">
    <source>
        <dbReference type="ARBA" id="ARBA00004141"/>
    </source>
</evidence>
<organism evidence="13">
    <name type="scientific">Echinostoma caproni</name>
    <dbReference type="NCBI Taxonomy" id="27848"/>
    <lineage>
        <taxon>Eukaryota</taxon>
        <taxon>Metazoa</taxon>
        <taxon>Spiralia</taxon>
        <taxon>Lophotrochozoa</taxon>
        <taxon>Platyhelminthes</taxon>
        <taxon>Trematoda</taxon>
        <taxon>Digenea</taxon>
        <taxon>Plagiorchiida</taxon>
        <taxon>Echinostomata</taxon>
        <taxon>Echinostomatoidea</taxon>
        <taxon>Echinostomatidae</taxon>
        <taxon>Echinostoma</taxon>
    </lineage>
</organism>
<keyword evidence="6 9" id="KW-0472">Membrane</keyword>
<keyword evidence="5 8" id="KW-0406">Ion transport</keyword>
<dbReference type="SUPFAM" id="SSF81324">
    <property type="entry name" value="Voltage-gated potassium channels"/>
    <property type="match status" value="2"/>
</dbReference>
<evidence type="ECO:0000256" key="3">
    <source>
        <dbReference type="ARBA" id="ARBA00022692"/>
    </source>
</evidence>
<evidence type="ECO:0000256" key="4">
    <source>
        <dbReference type="ARBA" id="ARBA00022989"/>
    </source>
</evidence>
<keyword evidence="12" id="KW-1185">Reference proteome</keyword>
<dbReference type="GO" id="GO:0022841">
    <property type="term" value="F:potassium ion leak channel activity"/>
    <property type="evidence" value="ECO:0007669"/>
    <property type="project" value="TreeGrafter"/>
</dbReference>
<proteinExistence type="inferred from homology"/>
<keyword evidence="3 8" id="KW-0812">Transmembrane</keyword>
<evidence type="ECO:0000256" key="9">
    <source>
        <dbReference type="SAM" id="Phobius"/>
    </source>
</evidence>
<dbReference type="PANTHER" id="PTHR11003">
    <property type="entry name" value="POTASSIUM CHANNEL, SUBFAMILY K"/>
    <property type="match status" value="1"/>
</dbReference>
<protein>
    <submittedName>
        <fullName evidence="13">Ion_trans_2 domain-containing protein</fullName>
    </submittedName>
</protein>
<evidence type="ECO:0000313" key="13">
    <source>
        <dbReference type="WBParaSite" id="ECPE_0000716301-mRNA-1"/>
    </source>
</evidence>
<evidence type="ECO:0000256" key="8">
    <source>
        <dbReference type="RuleBase" id="RU003857"/>
    </source>
</evidence>
<dbReference type="Proteomes" id="UP000272942">
    <property type="component" value="Unassembled WGS sequence"/>
</dbReference>
<evidence type="ECO:0000259" key="10">
    <source>
        <dbReference type="Pfam" id="PF07885"/>
    </source>
</evidence>
<dbReference type="WBParaSite" id="ECPE_0000716301-mRNA-1">
    <property type="protein sequence ID" value="ECPE_0000716301-mRNA-1"/>
    <property type="gene ID" value="ECPE_0000716301"/>
</dbReference>
<feature type="domain" description="Potassium channel" evidence="10">
    <location>
        <begin position="23"/>
        <end position="61"/>
    </location>
</feature>
<reference evidence="11 12" key="2">
    <citation type="submission" date="2018-11" db="EMBL/GenBank/DDBJ databases">
        <authorList>
            <consortium name="Pathogen Informatics"/>
        </authorList>
    </citation>
    <scope>NUCLEOTIDE SEQUENCE [LARGE SCALE GENOMIC DNA]</scope>
    <source>
        <strain evidence="11 12">Egypt</strain>
    </source>
</reference>
<evidence type="ECO:0000313" key="12">
    <source>
        <dbReference type="Proteomes" id="UP000272942"/>
    </source>
</evidence>
<dbReference type="Gene3D" id="1.10.287.70">
    <property type="match status" value="2"/>
</dbReference>
<dbReference type="InterPro" id="IPR003280">
    <property type="entry name" value="2pore_dom_K_chnl"/>
</dbReference>
<evidence type="ECO:0000313" key="11">
    <source>
        <dbReference type="EMBL" id="VDP80291.1"/>
    </source>
</evidence>
<dbReference type="GO" id="GO:0005886">
    <property type="term" value="C:plasma membrane"/>
    <property type="evidence" value="ECO:0007669"/>
    <property type="project" value="TreeGrafter"/>
</dbReference>
<dbReference type="EMBL" id="UZAN01044223">
    <property type="protein sequence ID" value="VDP80291.1"/>
    <property type="molecule type" value="Genomic_DNA"/>
</dbReference>
<comment type="similarity">
    <text evidence="8">Belongs to the two pore domain potassium channel (TC 1.A.1.8) family.</text>
</comment>
<dbReference type="InterPro" id="IPR013099">
    <property type="entry name" value="K_chnl_dom"/>
</dbReference>
<evidence type="ECO:0000256" key="5">
    <source>
        <dbReference type="ARBA" id="ARBA00023065"/>
    </source>
</evidence>
<dbReference type="Pfam" id="PF07885">
    <property type="entry name" value="Ion_trans_2"/>
    <property type="match status" value="2"/>
</dbReference>
<feature type="transmembrane region" description="Helical" evidence="9">
    <location>
        <begin position="33"/>
        <end position="54"/>
    </location>
</feature>
<dbReference type="GO" id="GO:0015271">
    <property type="term" value="F:outward rectifier potassium channel activity"/>
    <property type="evidence" value="ECO:0007669"/>
    <property type="project" value="TreeGrafter"/>
</dbReference>
<keyword evidence="7 8" id="KW-0407">Ion channel</keyword>
<sequence>MLTNDLLPVISIIEAVPFRSLRTGYGHVTPHTALGKFLTMMYAVFGIPLFVCYLSNNGNYMADVFQTCYLRVCRPVFKCLRVRCRRLICCARLTPDQSRVKLKQTGFKWDASLNEWHDEQCTSETRRFQASPLESERIKLQCNYTQEISQTASVAKNYNLHLIRPKFLITSDTETWGDGVNEEEDPTGINGIHIPASREAPCLISSTCSPPSPFLNLKKQPDEQSNSSASTITDSMETLDEPFPVNPICFPVETTATTRNYTELDPRAHLPMQQWTAEPSIMSEYNTFDSKLTRTVDEYQQTESHLSEEKPSTVPLLLTIFIMTVYIMIGTTVFCVWESADYLKWSYFCFVTLSTIGFGDIVPGK</sequence>